<dbReference type="InterPro" id="IPR045338">
    <property type="entry name" value="DUF6535"/>
</dbReference>
<evidence type="ECO:0000256" key="1">
    <source>
        <dbReference type="SAM" id="Phobius"/>
    </source>
</evidence>
<keyword evidence="1" id="KW-0472">Membrane</keyword>
<gene>
    <name evidence="3" type="ORF">M378DRAFT_63912</name>
</gene>
<dbReference type="EMBL" id="KN818280">
    <property type="protein sequence ID" value="KIL61771.1"/>
    <property type="molecule type" value="Genomic_DNA"/>
</dbReference>
<evidence type="ECO:0000259" key="2">
    <source>
        <dbReference type="Pfam" id="PF20153"/>
    </source>
</evidence>
<feature type="non-terminal residue" evidence="3">
    <location>
        <position position="101"/>
    </location>
</feature>
<organism evidence="3 4">
    <name type="scientific">Amanita muscaria (strain Koide BX008)</name>
    <dbReference type="NCBI Taxonomy" id="946122"/>
    <lineage>
        <taxon>Eukaryota</taxon>
        <taxon>Fungi</taxon>
        <taxon>Dikarya</taxon>
        <taxon>Basidiomycota</taxon>
        <taxon>Agaricomycotina</taxon>
        <taxon>Agaricomycetes</taxon>
        <taxon>Agaricomycetidae</taxon>
        <taxon>Agaricales</taxon>
        <taxon>Pluteineae</taxon>
        <taxon>Amanitaceae</taxon>
        <taxon>Amanita</taxon>
    </lineage>
</organism>
<keyword evidence="4" id="KW-1185">Reference proteome</keyword>
<proteinExistence type="predicted"/>
<keyword evidence="1" id="KW-0812">Transmembrane</keyword>
<feature type="transmembrane region" description="Helical" evidence="1">
    <location>
        <begin position="12"/>
        <end position="36"/>
    </location>
</feature>
<reference evidence="3 4" key="1">
    <citation type="submission" date="2014-04" db="EMBL/GenBank/DDBJ databases">
        <title>Evolutionary Origins and Diversification of the Mycorrhizal Mutualists.</title>
        <authorList>
            <consortium name="DOE Joint Genome Institute"/>
            <consortium name="Mycorrhizal Genomics Consortium"/>
            <person name="Kohler A."/>
            <person name="Kuo A."/>
            <person name="Nagy L.G."/>
            <person name="Floudas D."/>
            <person name="Copeland A."/>
            <person name="Barry K.W."/>
            <person name="Cichocki N."/>
            <person name="Veneault-Fourrey C."/>
            <person name="LaButti K."/>
            <person name="Lindquist E.A."/>
            <person name="Lipzen A."/>
            <person name="Lundell T."/>
            <person name="Morin E."/>
            <person name="Murat C."/>
            <person name="Riley R."/>
            <person name="Ohm R."/>
            <person name="Sun H."/>
            <person name="Tunlid A."/>
            <person name="Henrissat B."/>
            <person name="Grigoriev I.V."/>
            <person name="Hibbett D.S."/>
            <person name="Martin F."/>
        </authorList>
    </citation>
    <scope>NUCLEOTIDE SEQUENCE [LARGE SCALE GENOMIC DNA]</scope>
    <source>
        <strain evidence="3 4">Koide BX008</strain>
    </source>
</reference>
<protein>
    <recommendedName>
        <fullName evidence="2">DUF6535 domain-containing protein</fullName>
    </recommendedName>
</protein>
<dbReference type="InParanoid" id="A0A0C2WY53"/>
<dbReference type="AlphaFoldDB" id="A0A0C2WY53"/>
<sequence length="101" mass="11501">VRQMRYDGLFYWKVPVLISFLPMALQTSVLLFFGGILDLLWSLHPTVAAVTTIAVGIVVAALVFTTFAPALQSIRYFHRPKLHAAMKQCPYKSPFSWLFLR</sequence>
<feature type="domain" description="DUF6535" evidence="2">
    <location>
        <begin position="1"/>
        <end position="42"/>
    </location>
</feature>
<name>A0A0C2WY53_AMAMK</name>
<evidence type="ECO:0000313" key="4">
    <source>
        <dbReference type="Proteomes" id="UP000054549"/>
    </source>
</evidence>
<keyword evidence="1" id="KW-1133">Transmembrane helix</keyword>
<evidence type="ECO:0000313" key="3">
    <source>
        <dbReference type="EMBL" id="KIL61771.1"/>
    </source>
</evidence>
<accession>A0A0C2WY53</accession>
<dbReference type="Proteomes" id="UP000054549">
    <property type="component" value="Unassembled WGS sequence"/>
</dbReference>
<dbReference type="HOGENOM" id="CLU_2298209_0_0_1"/>
<feature type="transmembrane region" description="Helical" evidence="1">
    <location>
        <begin position="48"/>
        <end position="71"/>
    </location>
</feature>
<feature type="non-terminal residue" evidence="3">
    <location>
        <position position="1"/>
    </location>
</feature>
<dbReference type="Pfam" id="PF20153">
    <property type="entry name" value="DUF6535"/>
    <property type="match status" value="1"/>
</dbReference>
<dbReference type="OrthoDB" id="3056663at2759"/>